<dbReference type="Pfam" id="PF24481">
    <property type="entry name" value="CT398_CC"/>
    <property type="match status" value="1"/>
</dbReference>
<dbReference type="OrthoDB" id="9784388at2"/>
<accession>C5C4V7</accession>
<dbReference type="AlphaFoldDB" id="C5C4V7"/>
<evidence type="ECO:0000256" key="1">
    <source>
        <dbReference type="SAM" id="Coils"/>
    </source>
</evidence>
<dbReference type="eggNOG" id="COG1579">
    <property type="taxonomic scope" value="Bacteria"/>
</dbReference>
<keyword evidence="1" id="KW-0175">Coiled coil</keyword>
<dbReference type="Gene3D" id="1.10.287.1490">
    <property type="match status" value="1"/>
</dbReference>
<evidence type="ECO:0000313" key="4">
    <source>
        <dbReference type="Proteomes" id="UP000007962"/>
    </source>
</evidence>
<dbReference type="InterPro" id="IPR056003">
    <property type="entry name" value="CT398_CC_hairpin"/>
</dbReference>
<reference evidence="3 4" key="1">
    <citation type="journal article" date="2009" name="Stand. Genomic Sci.">
        <title>Complete genome sequence of Beutenbergia cavernae type strain (HKI 0122).</title>
        <authorList>
            <person name="Land M."/>
            <person name="Pukall R."/>
            <person name="Abt B."/>
            <person name="Goker M."/>
            <person name="Rohde M."/>
            <person name="Glavina Del Rio T."/>
            <person name="Tice H."/>
            <person name="Copeland A."/>
            <person name="Cheng J.F."/>
            <person name="Lucas S."/>
            <person name="Chen F."/>
            <person name="Nolan M."/>
            <person name="Bruce D."/>
            <person name="Goodwin L."/>
            <person name="Pitluck S."/>
            <person name="Ivanova N."/>
            <person name="Mavromatis K."/>
            <person name="Ovchinnikova G."/>
            <person name="Pati A."/>
            <person name="Chen A."/>
            <person name="Palaniappan K."/>
            <person name="Hauser L."/>
            <person name="Chang Y.J."/>
            <person name="Jefferies C.C."/>
            <person name="Saunders E."/>
            <person name="Brettin T."/>
            <person name="Detter J.C."/>
            <person name="Han C."/>
            <person name="Chain P."/>
            <person name="Bristow J."/>
            <person name="Eisen J.A."/>
            <person name="Markowitz V."/>
            <person name="Hugenholtz P."/>
            <person name="Kyrpides N.C."/>
            <person name="Klenk H.P."/>
            <person name="Lapidus A."/>
        </authorList>
    </citation>
    <scope>NUCLEOTIDE SEQUENCE [LARGE SCALE GENOMIC DNA]</scope>
    <source>
        <strain evidence="4">ATCC BAA-8 / DSM 12333 / NBRC 16432</strain>
    </source>
</reference>
<dbReference type="EMBL" id="CP001618">
    <property type="protein sequence ID" value="ACQ80085.1"/>
    <property type="molecule type" value="Genomic_DNA"/>
</dbReference>
<gene>
    <name evidence="3" type="ordered locus">Bcav_1829</name>
</gene>
<organism evidence="3 4">
    <name type="scientific">Beutenbergia cavernae (strain ATCC BAA-8 / DSM 12333 / CCUG 43141 / JCM 11478 / NBRC 16432 / NCIMB 13614 / HKI 0122)</name>
    <dbReference type="NCBI Taxonomy" id="471853"/>
    <lineage>
        <taxon>Bacteria</taxon>
        <taxon>Bacillati</taxon>
        <taxon>Actinomycetota</taxon>
        <taxon>Actinomycetes</taxon>
        <taxon>Micrococcales</taxon>
        <taxon>Beutenbergiaceae</taxon>
        <taxon>Beutenbergia</taxon>
    </lineage>
</organism>
<evidence type="ECO:0000259" key="2">
    <source>
        <dbReference type="Pfam" id="PF24481"/>
    </source>
</evidence>
<dbReference type="HOGENOM" id="CLU_073076_0_0_11"/>
<proteinExistence type="predicted"/>
<dbReference type="Proteomes" id="UP000007962">
    <property type="component" value="Chromosome"/>
</dbReference>
<feature type="domain" description="CT398-like coiled coil hairpin" evidence="2">
    <location>
        <begin position="15"/>
        <end position="194"/>
    </location>
</feature>
<sequence>MTTAPAADQRRLLDVQALDTRLAQLAHQRRALPAIAAIAELEGRLEDLGRVEVDVRTRISDLRLEVAKAETDVEQVRSRAQRDQARLDSGAVSAKDAQALTSELESLARRQSDLEDVEIEVMERLEGAEGELAAVGEQSEALRADVARLEADRDAAFADIDAQAAQVTSQRDVASDGIDAGLLALYEKVRAQTGGLAALALRGQRTEPLAIDLSLTELAEIKAAAPDAVVRSEEYGYLLVRLAPGD</sequence>
<dbReference type="RefSeq" id="WP_015882325.1">
    <property type="nucleotide sequence ID" value="NC_012669.1"/>
</dbReference>
<keyword evidence="4" id="KW-1185">Reference proteome</keyword>
<feature type="coiled-coil region" evidence="1">
    <location>
        <begin position="59"/>
        <end position="152"/>
    </location>
</feature>
<protein>
    <recommendedName>
        <fullName evidence="2">CT398-like coiled coil hairpin domain-containing protein</fullName>
    </recommendedName>
</protein>
<evidence type="ECO:0000313" key="3">
    <source>
        <dbReference type="EMBL" id="ACQ80085.1"/>
    </source>
</evidence>
<name>C5C4V7_BEUC1</name>
<dbReference type="KEGG" id="bcv:Bcav_1829"/>
<dbReference type="STRING" id="471853.Bcav_1829"/>